<evidence type="ECO:0000313" key="1">
    <source>
        <dbReference type="EMBL" id="NBJ94561.1"/>
    </source>
</evidence>
<dbReference type="Proteomes" id="UP001154420">
    <property type="component" value="Unassembled WGS sequence"/>
</dbReference>
<reference evidence="1" key="1">
    <citation type="submission" date="2018-09" db="EMBL/GenBank/DDBJ databases">
        <title>Murine metabolic-syndrome-specific gut microbial biobank.</title>
        <authorList>
            <person name="Liu C."/>
        </authorList>
    </citation>
    <scope>NUCLEOTIDE SEQUENCE</scope>
    <source>
        <strain evidence="1">D42-62</strain>
    </source>
</reference>
<name>A0A9X5BI56_9FIRM</name>
<comment type="caution">
    <text evidence="1">The sequence shown here is derived from an EMBL/GenBank/DDBJ whole genome shotgun (WGS) entry which is preliminary data.</text>
</comment>
<organism evidence="1 2">
    <name type="scientific">Parablautia muri</name>
    <dbReference type="NCBI Taxonomy" id="2320879"/>
    <lineage>
        <taxon>Bacteria</taxon>
        <taxon>Bacillati</taxon>
        <taxon>Bacillota</taxon>
        <taxon>Clostridia</taxon>
        <taxon>Lachnospirales</taxon>
        <taxon>Lachnospiraceae</taxon>
        <taxon>Parablautia</taxon>
    </lineage>
</organism>
<evidence type="ECO:0000313" key="2">
    <source>
        <dbReference type="Proteomes" id="UP001154420"/>
    </source>
</evidence>
<proteinExistence type="predicted"/>
<gene>
    <name evidence="1" type="ORF">D5281_18760</name>
</gene>
<dbReference type="EMBL" id="QZDT01000043">
    <property type="protein sequence ID" value="NBJ94561.1"/>
    <property type="molecule type" value="Genomic_DNA"/>
</dbReference>
<dbReference type="AlphaFoldDB" id="A0A9X5BI56"/>
<sequence>MIMQIWRIQEMNEQKLEKQRRNLVDRGLLSPDEKLYGSITINYTEKLVGRIETWKRGGVAIFTDRQVILTKGFSCEYIHIPYSCIKELGKCNQGFFPIGMVITYENRESGEIVTEKISLGKRKKWLQIISEKTGL</sequence>
<protein>
    <submittedName>
        <fullName evidence="1">Uncharacterized protein</fullName>
    </submittedName>
</protein>
<accession>A0A9X5BI56</accession>
<keyword evidence="2" id="KW-1185">Reference proteome</keyword>